<dbReference type="KEGG" id="ptm:GSPATT00032291001"/>
<proteinExistence type="predicted"/>
<evidence type="ECO:0000313" key="1">
    <source>
        <dbReference type="EMBL" id="CAK62059.1"/>
    </source>
</evidence>
<accession>A0BU42</accession>
<dbReference type="HOGENOM" id="CLU_1829073_0_0_1"/>
<keyword evidence="2" id="KW-1185">Reference proteome</keyword>
<dbReference type="EMBL" id="CT868017">
    <property type="protein sequence ID" value="CAK62059.1"/>
    <property type="molecule type" value="Genomic_DNA"/>
</dbReference>
<dbReference type="Proteomes" id="UP000000600">
    <property type="component" value="Unassembled WGS sequence"/>
</dbReference>
<dbReference type="InParanoid" id="A0BU42"/>
<dbReference type="GeneID" id="5015241"/>
<name>A0BU42_PARTE</name>
<reference evidence="1 2" key="1">
    <citation type="journal article" date="2006" name="Nature">
        <title>Global trends of whole-genome duplications revealed by the ciliate Paramecium tetraurelia.</title>
        <authorList>
            <consortium name="Genoscope"/>
            <person name="Aury J.-M."/>
            <person name="Jaillon O."/>
            <person name="Duret L."/>
            <person name="Noel B."/>
            <person name="Jubin C."/>
            <person name="Porcel B.M."/>
            <person name="Segurens B."/>
            <person name="Daubin V."/>
            <person name="Anthouard V."/>
            <person name="Aiach N."/>
            <person name="Arnaiz O."/>
            <person name="Billaut A."/>
            <person name="Beisson J."/>
            <person name="Blanc I."/>
            <person name="Bouhouche K."/>
            <person name="Camara F."/>
            <person name="Duharcourt S."/>
            <person name="Guigo R."/>
            <person name="Gogendeau D."/>
            <person name="Katinka M."/>
            <person name="Keller A.-M."/>
            <person name="Kissmehl R."/>
            <person name="Klotz C."/>
            <person name="Koll F."/>
            <person name="Le Moue A."/>
            <person name="Lepere C."/>
            <person name="Malinsky S."/>
            <person name="Nowacki M."/>
            <person name="Nowak J.K."/>
            <person name="Plattner H."/>
            <person name="Poulain J."/>
            <person name="Ruiz F."/>
            <person name="Serrano V."/>
            <person name="Zagulski M."/>
            <person name="Dessen P."/>
            <person name="Betermier M."/>
            <person name="Weissenbach J."/>
            <person name="Scarpelli C."/>
            <person name="Schachter V."/>
            <person name="Sperling L."/>
            <person name="Meyer E."/>
            <person name="Cohen J."/>
            <person name="Wincker P."/>
        </authorList>
    </citation>
    <scope>NUCLEOTIDE SEQUENCE [LARGE SCALE GENOMIC DNA]</scope>
    <source>
        <strain evidence="1 2">Stock d4-2</strain>
    </source>
</reference>
<organism evidence="1 2">
    <name type="scientific">Paramecium tetraurelia</name>
    <dbReference type="NCBI Taxonomy" id="5888"/>
    <lineage>
        <taxon>Eukaryota</taxon>
        <taxon>Sar</taxon>
        <taxon>Alveolata</taxon>
        <taxon>Ciliophora</taxon>
        <taxon>Intramacronucleata</taxon>
        <taxon>Oligohymenophorea</taxon>
        <taxon>Peniculida</taxon>
        <taxon>Parameciidae</taxon>
        <taxon>Paramecium</taxon>
    </lineage>
</organism>
<gene>
    <name evidence="1" type="ORF">GSPATT00032291001</name>
</gene>
<dbReference type="AlphaFoldDB" id="A0BU42"/>
<dbReference type="RefSeq" id="XP_001429457.1">
    <property type="nucleotide sequence ID" value="XM_001429420.1"/>
</dbReference>
<sequence>MNNENMYSSDLFQSTVMSKSYYQVLQDSNLIESQVLQPVCQMATSQYMTPSMYKPKKMELFHQLDDEHDSEDEGIEDYICQLCGYARILNLTHMLLLRYRNPRRIIWRQLMMKWKYYKKWRIMLQIKNGLKNQNNINPIRD</sequence>
<protein>
    <submittedName>
        <fullName evidence="1">Uncharacterized protein</fullName>
    </submittedName>
</protein>
<evidence type="ECO:0000313" key="2">
    <source>
        <dbReference type="Proteomes" id="UP000000600"/>
    </source>
</evidence>